<dbReference type="GO" id="GO:0050909">
    <property type="term" value="P:sensory perception of taste"/>
    <property type="evidence" value="ECO:0007669"/>
    <property type="project" value="InterPro"/>
</dbReference>
<feature type="transmembrane region" description="Helical" evidence="6">
    <location>
        <begin position="296"/>
        <end position="316"/>
    </location>
</feature>
<organism evidence="7 8">
    <name type="scientific">Stomoxys calcitrans</name>
    <name type="common">Stable fly</name>
    <name type="synonym">Conops calcitrans</name>
    <dbReference type="NCBI Taxonomy" id="35570"/>
    <lineage>
        <taxon>Eukaryota</taxon>
        <taxon>Metazoa</taxon>
        <taxon>Ecdysozoa</taxon>
        <taxon>Arthropoda</taxon>
        <taxon>Hexapoda</taxon>
        <taxon>Insecta</taxon>
        <taxon>Pterygota</taxon>
        <taxon>Neoptera</taxon>
        <taxon>Endopterygota</taxon>
        <taxon>Diptera</taxon>
        <taxon>Brachycera</taxon>
        <taxon>Muscomorpha</taxon>
        <taxon>Muscoidea</taxon>
        <taxon>Muscidae</taxon>
        <taxon>Stomoxys</taxon>
    </lineage>
</organism>
<comment type="similarity">
    <text evidence="6">Belongs to the insect chemoreceptor superfamily. Gustatory receptor (GR) family.</text>
</comment>
<keyword evidence="3 6" id="KW-0812">Transmembrane</keyword>
<keyword evidence="8" id="KW-1185">Reference proteome</keyword>
<reference evidence="7" key="1">
    <citation type="submission" date="2020-05" db="UniProtKB">
        <authorList>
            <consortium name="EnsemblMetazoa"/>
        </authorList>
    </citation>
    <scope>IDENTIFICATION</scope>
    <source>
        <strain evidence="7">USDA</strain>
    </source>
</reference>
<dbReference type="Proteomes" id="UP000095300">
    <property type="component" value="Unassembled WGS sequence"/>
</dbReference>
<feature type="transmembrane region" description="Helical" evidence="6">
    <location>
        <begin position="269"/>
        <end position="290"/>
    </location>
</feature>
<protein>
    <recommendedName>
        <fullName evidence="6">Gustatory receptor</fullName>
    </recommendedName>
</protein>
<accession>A0A1I8Q969</accession>
<dbReference type="AlphaFoldDB" id="A0A1I8Q969"/>
<evidence type="ECO:0000256" key="6">
    <source>
        <dbReference type="RuleBase" id="RU363108"/>
    </source>
</evidence>
<keyword evidence="5 6" id="KW-0472">Membrane</keyword>
<dbReference type="GO" id="GO:0007165">
    <property type="term" value="P:signal transduction"/>
    <property type="evidence" value="ECO:0007669"/>
    <property type="project" value="UniProtKB-KW"/>
</dbReference>
<comment type="subcellular location">
    <subcellularLocation>
        <location evidence="1 6">Cell membrane</location>
        <topology evidence="1 6">Multi-pass membrane protein</topology>
    </subcellularLocation>
</comment>
<sequence>MEMLFSTTTKENLGKFGQQIISYYHIFMGLSSYWYCKEKNNYQRNMFSRLILVVVNVLGTVVLCLNLPNYLEELRNVHILNTLMSFAFKVNIKLRIFLVAHTVLQVIRYDHLITNMKMELQELKNHCLTRFTLRRDIETRFRYLFCLKYFLLYYIHIVTFVMTFREAPNVFSIWQIVMNISFVNINVLWYFVLFQYFEIIWQICSLFYYIEQYICYIAKEANATAASFRGSHKNMDNFAGSQLYWSLRMHTKLCLYWLQLQNVFKWQILLSRLANVTSSSTSICYTFVFTDSIHQSWVMSVMGSLTYLLLTLDLYINDYMCDMTVNSFEGLQLALKDFNGVQQTWTTLHQLCEEFSLYLCNRRVNLKLAGALNMDRRAWLSLMSTLATYSIVLIQAQLGT</sequence>
<dbReference type="EnsemblMetazoa" id="SCAU015045-RA">
    <property type="protein sequence ID" value="SCAU015045-PA"/>
    <property type="gene ID" value="SCAU015045"/>
</dbReference>
<comment type="caution">
    <text evidence="6">Lacks conserved residue(s) required for the propagation of feature annotation.</text>
</comment>
<dbReference type="InterPro" id="IPR013604">
    <property type="entry name" value="7TM_chemorcpt"/>
</dbReference>
<feature type="transmembrane region" description="Helical" evidence="6">
    <location>
        <begin position="143"/>
        <end position="164"/>
    </location>
</feature>
<feature type="transmembrane region" description="Helical" evidence="6">
    <location>
        <begin position="378"/>
        <end position="398"/>
    </location>
</feature>
<evidence type="ECO:0000256" key="3">
    <source>
        <dbReference type="ARBA" id="ARBA00022692"/>
    </source>
</evidence>
<evidence type="ECO:0000256" key="2">
    <source>
        <dbReference type="ARBA" id="ARBA00022475"/>
    </source>
</evidence>
<feature type="transmembrane region" description="Helical" evidence="6">
    <location>
        <begin position="170"/>
        <end position="193"/>
    </location>
</feature>
<dbReference type="Pfam" id="PF08395">
    <property type="entry name" value="7tm_7"/>
    <property type="match status" value="1"/>
</dbReference>
<feature type="transmembrane region" description="Helical" evidence="6">
    <location>
        <begin position="88"/>
        <end position="107"/>
    </location>
</feature>
<evidence type="ECO:0000256" key="1">
    <source>
        <dbReference type="ARBA" id="ARBA00004651"/>
    </source>
</evidence>
<keyword evidence="6" id="KW-0675">Receptor</keyword>
<gene>
    <name evidence="7" type="primary">106082544</name>
</gene>
<dbReference type="KEGG" id="scac:106082544"/>
<dbReference type="VEuPathDB" id="VectorBase:SCAU015045"/>
<comment type="function">
    <text evidence="6">Gustatory receptor which mediates acceptance or avoidance behavior, depending on its substrates.</text>
</comment>
<evidence type="ECO:0000313" key="7">
    <source>
        <dbReference type="EnsemblMetazoa" id="SCAU015045-PA"/>
    </source>
</evidence>
<keyword evidence="6" id="KW-0807">Transducer</keyword>
<evidence type="ECO:0000256" key="4">
    <source>
        <dbReference type="ARBA" id="ARBA00022989"/>
    </source>
</evidence>
<feature type="transmembrane region" description="Helical" evidence="6">
    <location>
        <begin position="48"/>
        <end position="68"/>
    </location>
</feature>
<evidence type="ECO:0000313" key="8">
    <source>
        <dbReference type="Proteomes" id="UP000095300"/>
    </source>
</evidence>
<name>A0A1I8Q969_STOCA</name>
<proteinExistence type="inferred from homology"/>
<feature type="transmembrane region" description="Helical" evidence="6">
    <location>
        <begin position="20"/>
        <end position="36"/>
    </location>
</feature>
<keyword evidence="2 6" id="KW-1003">Cell membrane</keyword>
<keyword evidence="4 6" id="KW-1133">Transmembrane helix</keyword>
<evidence type="ECO:0000256" key="5">
    <source>
        <dbReference type="ARBA" id="ARBA00023136"/>
    </source>
</evidence>
<dbReference type="OrthoDB" id="8043605at2759"/>
<dbReference type="GO" id="GO:0005886">
    <property type="term" value="C:plasma membrane"/>
    <property type="evidence" value="ECO:0007669"/>
    <property type="project" value="UniProtKB-SubCell"/>
</dbReference>